<evidence type="ECO:0000313" key="1">
    <source>
        <dbReference type="EMBL" id="QLH49365.1"/>
    </source>
</evidence>
<dbReference type="EMBL" id="CP058708">
    <property type="protein sequence ID" value="QLH49365.1"/>
    <property type="molecule type" value="Genomic_DNA"/>
</dbReference>
<accession>A0A7D5SIN9</accession>
<name>A0A7D5SIN9_9PROT</name>
<protein>
    <recommendedName>
        <fullName evidence="3">GGDEF domain-containing protein</fullName>
    </recommendedName>
</protein>
<sequence length="76" mass="7969">MQIESLMQDRAGSPSGHRLTVSIGVAAIEAAAHDELGPLVTAADTVLVLFPEKLDGLNRVLIFIASKSIQAERASA</sequence>
<gene>
    <name evidence="1" type="ORF">HWD57_05885</name>
</gene>
<proteinExistence type="predicted"/>
<evidence type="ECO:0000313" key="2">
    <source>
        <dbReference type="Proteomes" id="UP000509684"/>
    </source>
</evidence>
<evidence type="ECO:0008006" key="3">
    <source>
        <dbReference type="Google" id="ProtNLM"/>
    </source>
</evidence>
<reference evidence="1 2" key="1">
    <citation type="journal article" date="2019" name="Microbiome">
        <title>Annotated bacterial chromosomes from frame-shift-corrected long-read metagenomic data.</title>
        <authorList>
            <person name="Arumugam K."/>
            <person name="Bagci C."/>
            <person name="Bessarab I."/>
            <person name="Beier S."/>
            <person name="Buchfink B."/>
            <person name="Gorska A."/>
            <person name="Qiu G."/>
            <person name="Huson D.H."/>
            <person name="Williams R.B.H."/>
        </authorList>
    </citation>
    <scope>NUCLEOTIDE SEQUENCE [LARGE SCALE GENOMIC DNA]</scope>
    <source>
        <strain evidence="1">SSA1</strain>
    </source>
</reference>
<organism evidence="1 2">
    <name type="scientific">Candidatus Accumulibacter cognatus</name>
    <dbReference type="NCBI Taxonomy" id="2954383"/>
    <lineage>
        <taxon>Bacteria</taxon>
        <taxon>Pseudomonadati</taxon>
        <taxon>Pseudomonadota</taxon>
        <taxon>Betaproteobacteria</taxon>
        <taxon>Candidatus Accumulibacter</taxon>
    </lineage>
</organism>
<dbReference type="Proteomes" id="UP000509684">
    <property type="component" value="Chromosome"/>
</dbReference>
<dbReference type="KEGG" id="acog:HWD57_05885"/>
<dbReference type="AlphaFoldDB" id="A0A7D5SIN9"/>